<dbReference type="GO" id="GO:0008270">
    <property type="term" value="F:zinc ion binding"/>
    <property type="evidence" value="ECO:0007669"/>
    <property type="project" value="UniProtKB-KW"/>
</dbReference>
<evidence type="ECO:0000256" key="5">
    <source>
        <dbReference type="ARBA" id="ARBA00031706"/>
    </source>
</evidence>
<comment type="similarity">
    <text evidence="1">Belongs to the TFIIB family.</text>
</comment>
<dbReference type="PROSITE" id="PS51134">
    <property type="entry name" value="ZF_TFIIB"/>
    <property type="match status" value="1"/>
</dbReference>
<keyword evidence="4" id="KW-0804">Transcription</keyword>
<dbReference type="SUPFAM" id="SSF47954">
    <property type="entry name" value="Cyclin-like"/>
    <property type="match status" value="2"/>
</dbReference>
<dbReference type="GO" id="GO:0097550">
    <property type="term" value="C:transcription preinitiation complex"/>
    <property type="evidence" value="ECO:0007669"/>
    <property type="project" value="TreeGrafter"/>
</dbReference>
<sequence length="370" mass="40429">MATRQPQQKQQPPRRPRSRVERVTCPVHKHAPVVEDYRAGDMVCSECGLVVGDRVVDVGSEWRSFGNSDKKKDNKDRSRVGLEEDVLLEGDQGLTISAIPNCPNADVPWMRWQSRMGPSGSTRTLKSVYGKIANLASKLSLTDQVVTTAKAIFKEVEETGAVKTRSHDSCAAASVYIACRNLGVSRPYKEICRAADKTPKEIGRVYRKIRSAIKTAVKSSNPAENLGRYISRLGLEFVVRKAATYILEIGGKLSVLEGRQPTTKAAAALLLAINALGFSAEAPLPAVSRATAVSESAIKDAYKELYPFRQYLFPAELKSKVNFADCPNFGPGANEETGRRQITKLQLQPTIVETQATAAANKYEQAMAAS</sequence>
<evidence type="ECO:0000256" key="3">
    <source>
        <dbReference type="ARBA" id="ARBA00023015"/>
    </source>
</evidence>
<name>F2UAU6_SALR5</name>
<dbReference type="Gene3D" id="2.20.25.10">
    <property type="match status" value="1"/>
</dbReference>
<dbReference type="FunCoup" id="F2UAU6">
    <property type="interactions" value="1192"/>
</dbReference>
<keyword evidence="6" id="KW-0479">Metal-binding</keyword>
<feature type="domain" description="TFIIB-type" evidence="8">
    <location>
        <begin position="21"/>
        <end position="52"/>
    </location>
</feature>
<dbReference type="InterPro" id="IPR013150">
    <property type="entry name" value="TFIIB_cyclin"/>
</dbReference>
<organism evidence="10">
    <name type="scientific">Salpingoeca rosetta (strain ATCC 50818 / BSB-021)</name>
    <dbReference type="NCBI Taxonomy" id="946362"/>
    <lineage>
        <taxon>Eukaryota</taxon>
        <taxon>Choanoflagellata</taxon>
        <taxon>Craspedida</taxon>
        <taxon>Salpingoecidae</taxon>
        <taxon>Salpingoeca</taxon>
    </lineage>
</organism>
<dbReference type="InterPro" id="IPR036915">
    <property type="entry name" value="Cyclin-like_sf"/>
</dbReference>
<evidence type="ECO:0000313" key="10">
    <source>
        <dbReference type="Proteomes" id="UP000007799"/>
    </source>
</evidence>
<dbReference type="GeneID" id="16074373"/>
<keyword evidence="2" id="KW-0677">Repeat</keyword>
<evidence type="ECO:0000256" key="1">
    <source>
        <dbReference type="ARBA" id="ARBA00010857"/>
    </source>
</evidence>
<evidence type="ECO:0000256" key="6">
    <source>
        <dbReference type="PROSITE-ProRule" id="PRU00469"/>
    </source>
</evidence>
<dbReference type="PANTHER" id="PTHR11618">
    <property type="entry name" value="TRANSCRIPTION INITIATION FACTOR IIB-RELATED"/>
    <property type="match status" value="1"/>
</dbReference>
<accession>F2UAU6</accession>
<dbReference type="GO" id="GO:0070897">
    <property type="term" value="P:transcription preinitiation complex assembly"/>
    <property type="evidence" value="ECO:0007669"/>
    <property type="project" value="InterPro"/>
</dbReference>
<dbReference type="Pfam" id="PF08271">
    <property type="entry name" value="Zn_Ribbon_TF"/>
    <property type="match status" value="1"/>
</dbReference>
<dbReference type="GO" id="GO:0005634">
    <property type="term" value="C:nucleus"/>
    <property type="evidence" value="ECO:0007669"/>
    <property type="project" value="TreeGrafter"/>
</dbReference>
<dbReference type="OrthoDB" id="25790at2759"/>
<evidence type="ECO:0000259" key="8">
    <source>
        <dbReference type="PROSITE" id="PS51134"/>
    </source>
</evidence>
<dbReference type="GO" id="GO:0016251">
    <property type="term" value="F:RNA polymerase II general transcription initiation factor activity"/>
    <property type="evidence" value="ECO:0007669"/>
    <property type="project" value="TreeGrafter"/>
</dbReference>
<feature type="compositionally biased region" description="Low complexity" evidence="7">
    <location>
        <begin position="1"/>
        <end position="11"/>
    </location>
</feature>
<dbReference type="Gene3D" id="1.10.472.10">
    <property type="entry name" value="Cyclin-like"/>
    <property type="match status" value="2"/>
</dbReference>
<dbReference type="RefSeq" id="XP_004993794.1">
    <property type="nucleotide sequence ID" value="XM_004993737.1"/>
</dbReference>
<evidence type="ECO:0000313" key="9">
    <source>
        <dbReference type="EMBL" id="EGD73512.1"/>
    </source>
</evidence>
<dbReference type="GO" id="GO:0017025">
    <property type="term" value="F:TBP-class protein binding"/>
    <property type="evidence" value="ECO:0007669"/>
    <property type="project" value="InterPro"/>
</dbReference>
<feature type="region of interest" description="Disordered" evidence="7">
    <location>
        <begin position="1"/>
        <end position="21"/>
    </location>
</feature>
<dbReference type="SUPFAM" id="SSF57783">
    <property type="entry name" value="Zinc beta-ribbon"/>
    <property type="match status" value="1"/>
</dbReference>
<reference evidence="9" key="1">
    <citation type="submission" date="2009-08" db="EMBL/GenBank/DDBJ databases">
        <title>Annotation of Salpingoeca rosetta.</title>
        <authorList>
            <consortium name="The Broad Institute Genome Sequencing Platform"/>
            <person name="Russ C."/>
            <person name="Cuomo C."/>
            <person name="Burger G."/>
            <person name="Gray M.W."/>
            <person name="Holland P.W.H."/>
            <person name="King N."/>
            <person name="Lang F.B.F."/>
            <person name="Roger A.J."/>
            <person name="Ruiz-Trillo I."/>
            <person name="Young S.K."/>
            <person name="Zeng Q."/>
            <person name="Gargeya S."/>
            <person name="Alvarado L."/>
            <person name="Berlin A."/>
            <person name="Chapman S.B."/>
            <person name="Chen Z."/>
            <person name="Freedman E."/>
            <person name="Gellesch M."/>
            <person name="Goldberg J."/>
            <person name="Griggs A."/>
            <person name="Gujja S."/>
            <person name="Heilman E."/>
            <person name="Heiman D."/>
            <person name="Howarth C."/>
            <person name="Mehta T."/>
            <person name="Neiman D."/>
            <person name="Pearson M."/>
            <person name="Roberts A."/>
            <person name="Saif S."/>
            <person name="Shea T."/>
            <person name="Shenoy N."/>
            <person name="Sisk P."/>
            <person name="Stolte C."/>
            <person name="Sykes S."/>
            <person name="White J."/>
            <person name="Yandava C."/>
            <person name="Haas B."/>
            <person name="Nusbaum C."/>
            <person name="Birren B."/>
        </authorList>
    </citation>
    <scope>NUCLEOTIDE SEQUENCE [LARGE SCALE GENOMIC DNA]</scope>
    <source>
        <strain evidence="9">ATCC 50818</strain>
    </source>
</reference>
<dbReference type="OMA" id="DHDQRMK"/>
<dbReference type="PRINTS" id="PR00685">
    <property type="entry name" value="TIFACTORIIB"/>
</dbReference>
<keyword evidence="6" id="KW-0863">Zinc-finger</keyword>
<dbReference type="InterPro" id="IPR013137">
    <property type="entry name" value="Znf_TFIIB"/>
</dbReference>
<dbReference type="Proteomes" id="UP000007799">
    <property type="component" value="Unassembled WGS sequence"/>
</dbReference>
<keyword evidence="3" id="KW-0805">Transcription regulation</keyword>
<dbReference type="InterPro" id="IPR013763">
    <property type="entry name" value="Cyclin-like_dom"/>
</dbReference>
<dbReference type="InParanoid" id="F2UAU6"/>
<gene>
    <name evidence="9" type="ORF">PTSG_05216</name>
</gene>
<dbReference type="GO" id="GO:0006367">
    <property type="term" value="P:transcription initiation at RNA polymerase II promoter"/>
    <property type="evidence" value="ECO:0007669"/>
    <property type="project" value="TreeGrafter"/>
</dbReference>
<evidence type="ECO:0000256" key="7">
    <source>
        <dbReference type="SAM" id="MobiDB-lite"/>
    </source>
</evidence>
<dbReference type="InterPro" id="IPR000812">
    <property type="entry name" value="TFIIB"/>
</dbReference>
<evidence type="ECO:0000256" key="4">
    <source>
        <dbReference type="ARBA" id="ARBA00023163"/>
    </source>
</evidence>
<proteinExistence type="inferred from homology"/>
<keyword evidence="10" id="KW-1185">Reference proteome</keyword>
<evidence type="ECO:0000256" key="2">
    <source>
        <dbReference type="ARBA" id="ARBA00022737"/>
    </source>
</evidence>
<dbReference type="EMBL" id="GL832966">
    <property type="protein sequence ID" value="EGD73512.1"/>
    <property type="molecule type" value="Genomic_DNA"/>
</dbReference>
<keyword evidence="6" id="KW-0862">Zinc</keyword>
<dbReference type="SMART" id="SM00385">
    <property type="entry name" value="CYCLIN"/>
    <property type="match status" value="2"/>
</dbReference>
<dbReference type="eggNOG" id="KOG1597">
    <property type="taxonomic scope" value="Eukaryota"/>
</dbReference>
<dbReference type="PANTHER" id="PTHR11618:SF13">
    <property type="entry name" value="TRANSCRIPTION INITIATION FACTOR IIB"/>
    <property type="match status" value="1"/>
</dbReference>
<dbReference type="STRING" id="946362.F2UAU6"/>
<dbReference type="Pfam" id="PF00382">
    <property type="entry name" value="TFIIB"/>
    <property type="match status" value="2"/>
</dbReference>
<dbReference type="KEGG" id="sre:PTSG_05216"/>
<protein>
    <recommendedName>
        <fullName evidence="5">General transcription factor TFIIB</fullName>
    </recommendedName>
</protein>
<dbReference type="AlphaFoldDB" id="F2UAU6"/>